<dbReference type="AlphaFoldDB" id="A0A9P0TNN7"/>
<sequence length="71" mass="7272">MNAAGQSRAGLNDVGVVIAVIQYDQKVVVDEDHGRDGADHVLAEAGDGTIGDADPARGDLKDANVVIEDTA</sequence>
<reference evidence="1" key="1">
    <citation type="submission" date="2022-05" db="EMBL/GenBank/DDBJ databases">
        <authorList>
            <person name="Okamura Y."/>
        </authorList>
    </citation>
    <scope>NUCLEOTIDE SEQUENCE</scope>
</reference>
<gene>
    <name evidence="1" type="ORF">PIBRA_LOCUS10463</name>
</gene>
<dbReference type="Proteomes" id="UP001152562">
    <property type="component" value="Unassembled WGS sequence"/>
</dbReference>
<evidence type="ECO:0000313" key="1">
    <source>
        <dbReference type="EMBL" id="CAH4034259.1"/>
    </source>
</evidence>
<keyword evidence="2" id="KW-1185">Reference proteome</keyword>
<dbReference type="EMBL" id="CALOZG010000040">
    <property type="protein sequence ID" value="CAH4034259.1"/>
    <property type="molecule type" value="Genomic_DNA"/>
</dbReference>
<organism evidence="1 2">
    <name type="scientific">Pieris brassicae</name>
    <name type="common">White butterfly</name>
    <name type="synonym">Large white butterfly</name>
    <dbReference type="NCBI Taxonomy" id="7116"/>
    <lineage>
        <taxon>Eukaryota</taxon>
        <taxon>Metazoa</taxon>
        <taxon>Ecdysozoa</taxon>
        <taxon>Arthropoda</taxon>
        <taxon>Hexapoda</taxon>
        <taxon>Insecta</taxon>
        <taxon>Pterygota</taxon>
        <taxon>Neoptera</taxon>
        <taxon>Endopterygota</taxon>
        <taxon>Lepidoptera</taxon>
        <taxon>Glossata</taxon>
        <taxon>Ditrysia</taxon>
        <taxon>Papilionoidea</taxon>
        <taxon>Pieridae</taxon>
        <taxon>Pierinae</taxon>
        <taxon>Pieris</taxon>
    </lineage>
</organism>
<evidence type="ECO:0000313" key="2">
    <source>
        <dbReference type="Proteomes" id="UP001152562"/>
    </source>
</evidence>
<protein>
    <submittedName>
        <fullName evidence="1">Uncharacterized protein</fullName>
    </submittedName>
</protein>
<comment type="caution">
    <text evidence="1">The sequence shown here is derived from an EMBL/GenBank/DDBJ whole genome shotgun (WGS) entry which is preliminary data.</text>
</comment>
<name>A0A9P0TNN7_PIEBR</name>
<proteinExistence type="predicted"/>
<accession>A0A9P0TNN7</accession>